<organism evidence="1 2">
    <name type="scientific">Lipomyces orientalis</name>
    <dbReference type="NCBI Taxonomy" id="1233043"/>
    <lineage>
        <taxon>Eukaryota</taxon>
        <taxon>Fungi</taxon>
        <taxon>Dikarya</taxon>
        <taxon>Ascomycota</taxon>
        <taxon>Saccharomycotina</taxon>
        <taxon>Lipomycetes</taxon>
        <taxon>Lipomycetales</taxon>
        <taxon>Lipomycetaceae</taxon>
        <taxon>Lipomyces</taxon>
    </lineage>
</organism>
<evidence type="ECO:0000313" key="1">
    <source>
        <dbReference type="EMBL" id="KAK9318828.1"/>
    </source>
</evidence>
<proteinExistence type="predicted"/>
<name>A0ACC3TCK2_9ASCO</name>
<keyword evidence="2" id="KW-1185">Reference proteome</keyword>
<dbReference type="Proteomes" id="UP001489719">
    <property type="component" value="Unassembled WGS sequence"/>
</dbReference>
<dbReference type="EMBL" id="MU970293">
    <property type="protein sequence ID" value="KAK9318828.1"/>
    <property type="molecule type" value="Genomic_DNA"/>
</dbReference>
<sequence>MGARLSTLLGFINLLMYAVAFTFSAPPKPLPPNVYVLTDIANEPDDAQSLIRLLLYSNELNILGIAASTSVWLNTTTRMDQIYDIIDRYSEVQETLRVHSKNYPRASNLRSLVTSGSSAYGTDVFAEEPSEAVSHLITTIDSIPSGDSIWVQIWGGSTILAHALHEVSKSRDVAAVDDFVSKIRVYAISDQDNSGPWIRANFPRLFYIVSVHGWNLYGLATWAGISGENRYNFDNGGPDSLLVSPHWIKENIQIGHLGEAYPDVMFIMEGDTPSLLYVIPNGLGSPDHPEYGSWGGRYVAVDESGFVKNYVDAADRVLVNGKMFRSNQATIWRWRPAFQADFAARIQWSVQSSFSGANHEPTVVVNGSSSGSPITINLCNQEEDITLDATASSDPDGDDLDFIWTQYFESTATRWIAESEVKSLNFTEPKKGIVKVRVPSFEQCSQGDHRSAPVRTFHIILQVTDSGYPRLTRYRRIIIERVNRDCIFAHDEL</sequence>
<accession>A0ACC3TCK2</accession>
<gene>
    <name evidence="1" type="ORF">V1517DRAFT_334474</name>
</gene>
<comment type="caution">
    <text evidence="1">The sequence shown here is derived from an EMBL/GenBank/DDBJ whole genome shotgun (WGS) entry which is preliminary data.</text>
</comment>
<reference evidence="2" key="1">
    <citation type="journal article" date="2024" name="Front. Bioeng. Biotechnol.">
        <title>Genome-scale model development and genomic sequencing of the oleaginous clade Lipomyces.</title>
        <authorList>
            <person name="Czajka J.J."/>
            <person name="Han Y."/>
            <person name="Kim J."/>
            <person name="Mondo S.J."/>
            <person name="Hofstad B.A."/>
            <person name="Robles A."/>
            <person name="Haridas S."/>
            <person name="Riley R."/>
            <person name="LaButti K."/>
            <person name="Pangilinan J."/>
            <person name="Andreopoulos W."/>
            <person name="Lipzen A."/>
            <person name="Yan J."/>
            <person name="Wang M."/>
            <person name="Ng V."/>
            <person name="Grigoriev I.V."/>
            <person name="Spatafora J.W."/>
            <person name="Magnuson J.K."/>
            <person name="Baker S.E."/>
            <person name="Pomraning K.R."/>
        </authorList>
    </citation>
    <scope>NUCLEOTIDE SEQUENCE [LARGE SCALE GENOMIC DNA]</scope>
    <source>
        <strain evidence="2">CBS 10300</strain>
    </source>
</reference>
<protein>
    <submittedName>
        <fullName evidence="1">Uncharacterized protein</fullName>
    </submittedName>
</protein>
<evidence type="ECO:0000313" key="2">
    <source>
        <dbReference type="Proteomes" id="UP001489719"/>
    </source>
</evidence>